<evidence type="ECO:0000313" key="2">
    <source>
        <dbReference type="Proteomes" id="UP000301475"/>
    </source>
</evidence>
<evidence type="ECO:0000313" key="1">
    <source>
        <dbReference type="EMBL" id="QCT07449.1"/>
    </source>
</evidence>
<dbReference type="InterPro" id="IPR026989">
    <property type="entry name" value="TnpV"/>
</dbReference>
<sequence>MPTTITYTQQGDYLLPDLKLPEQPKVEIGVFGQRHKRYLKEHHRLIYFNLLTSCKLAAYLADIDSQANEMYDLLVQQLSEKENITEQLKAEHPVEWTRKMNAIRLTANEIVNREIIYT</sequence>
<proteinExistence type="predicted"/>
<protein>
    <submittedName>
        <fullName evidence="1">TnpV protein</fullName>
    </submittedName>
</protein>
<reference evidence="1 2" key="1">
    <citation type="submission" date="2019-04" db="EMBL/GenBank/DDBJ databases">
        <authorList>
            <person name="Embree M."/>
            <person name="Gaffney J.R."/>
        </authorList>
    </citation>
    <scope>NUCLEOTIDE SEQUENCE [LARGE SCALE GENOMIC DNA]</scope>
    <source>
        <strain evidence="1 2">JE7A12</strain>
    </source>
</reference>
<dbReference type="Proteomes" id="UP000301475">
    <property type="component" value="Chromosome"/>
</dbReference>
<dbReference type="AlphaFoldDB" id="A0A4P8XYY8"/>
<dbReference type="OrthoDB" id="9797564at2"/>
<accession>A0A4P8XYY8</accession>
<keyword evidence="2" id="KW-1185">Reference proteome</keyword>
<dbReference type="EMBL" id="CP039381">
    <property type="protein sequence ID" value="QCT07449.1"/>
    <property type="molecule type" value="Genomic_DNA"/>
</dbReference>
<organism evidence="1 2">
    <name type="scientific">Ruminococcus bovis</name>
    <dbReference type="NCBI Taxonomy" id="2564099"/>
    <lineage>
        <taxon>Bacteria</taxon>
        <taxon>Bacillati</taxon>
        <taxon>Bacillota</taxon>
        <taxon>Clostridia</taxon>
        <taxon>Eubacteriales</taxon>
        <taxon>Oscillospiraceae</taxon>
        <taxon>Ruminococcus</taxon>
    </lineage>
</organism>
<dbReference type="KEGG" id="ruj:E5Z56_08835"/>
<dbReference type="RefSeq" id="WP_138157462.1">
    <property type="nucleotide sequence ID" value="NZ_CP039381.1"/>
</dbReference>
<name>A0A4P8XYY8_9FIRM</name>
<gene>
    <name evidence="1" type="ORF">E5Z56_08835</name>
</gene>
<dbReference type="Pfam" id="PF14198">
    <property type="entry name" value="TnpV"/>
    <property type="match status" value="1"/>
</dbReference>